<feature type="domain" description="C2H2-type" evidence="11">
    <location>
        <begin position="700"/>
        <end position="729"/>
    </location>
</feature>
<feature type="domain" description="C2H2-type" evidence="11">
    <location>
        <begin position="572"/>
        <end position="596"/>
    </location>
</feature>
<feature type="domain" description="C2H2-type" evidence="11">
    <location>
        <begin position="665"/>
        <end position="694"/>
    </location>
</feature>
<feature type="domain" description="C2H2-type" evidence="11">
    <location>
        <begin position="635"/>
        <end position="665"/>
    </location>
</feature>
<feature type="domain" description="C2H2-type" evidence="11">
    <location>
        <begin position="424"/>
        <end position="454"/>
    </location>
</feature>
<evidence type="ECO:0000256" key="5">
    <source>
        <dbReference type="ARBA" id="ARBA00023015"/>
    </source>
</evidence>
<evidence type="ECO:0000313" key="12">
    <source>
        <dbReference type="EMBL" id="CAD7621280.1"/>
    </source>
</evidence>
<keyword evidence="4" id="KW-0862">Zinc</keyword>
<dbReference type="InterPro" id="IPR013087">
    <property type="entry name" value="Znf_C2H2_type"/>
</dbReference>
<feature type="domain" description="C2H2-type" evidence="11">
    <location>
        <begin position="603"/>
        <end position="630"/>
    </location>
</feature>
<dbReference type="PROSITE" id="PS50157">
    <property type="entry name" value="ZINC_FINGER_C2H2_2"/>
    <property type="match status" value="11"/>
</dbReference>
<keyword evidence="3 8" id="KW-0863">Zinc-finger</keyword>
<dbReference type="GO" id="GO:0008270">
    <property type="term" value="F:zinc ion binding"/>
    <property type="evidence" value="ECO:0007669"/>
    <property type="project" value="UniProtKB-KW"/>
</dbReference>
<evidence type="ECO:0000256" key="3">
    <source>
        <dbReference type="ARBA" id="ARBA00022771"/>
    </source>
</evidence>
<gene>
    <name evidence="12" type="ORF">OSB1V03_LOCUS1752</name>
</gene>
<dbReference type="PANTHER" id="PTHR46179:SF13">
    <property type="entry name" value="C2H2-TYPE DOMAIN-CONTAINING PROTEIN"/>
    <property type="match status" value="1"/>
</dbReference>
<dbReference type="PANTHER" id="PTHR46179">
    <property type="entry name" value="ZINC FINGER PROTEIN"/>
    <property type="match status" value="1"/>
</dbReference>
<keyword evidence="5" id="KW-0805">Transcription regulation</keyword>
<dbReference type="GO" id="GO:0005634">
    <property type="term" value="C:nucleus"/>
    <property type="evidence" value="ECO:0007669"/>
    <property type="project" value="UniProtKB-SubCell"/>
</dbReference>
<evidence type="ECO:0000256" key="4">
    <source>
        <dbReference type="ARBA" id="ARBA00022833"/>
    </source>
</evidence>
<feature type="compositionally biased region" description="Acidic residues" evidence="10">
    <location>
        <begin position="273"/>
        <end position="297"/>
    </location>
</feature>
<dbReference type="Gene3D" id="3.30.160.60">
    <property type="entry name" value="Classic Zinc Finger"/>
    <property type="match status" value="7"/>
</dbReference>
<comment type="subcellular location">
    <subcellularLocation>
        <location evidence="1">Nucleus</location>
    </subcellularLocation>
</comment>
<evidence type="ECO:0000313" key="13">
    <source>
        <dbReference type="Proteomes" id="UP000759131"/>
    </source>
</evidence>
<dbReference type="Pfam" id="PF00096">
    <property type="entry name" value="zf-C2H2"/>
    <property type="match status" value="2"/>
</dbReference>
<keyword evidence="9" id="KW-0175">Coiled coil</keyword>
<keyword evidence="6" id="KW-0804">Transcription</keyword>
<reference evidence="12" key="1">
    <citation type="submission" date="2020-11" db="EMBL/GenBank/DDBJ databases">
        <authorList>
            <person name="Tran Van P."/>
        </authorList>
    </citation>
    <scope>NUCLEOTIDE SEQUENCE</scope>
</reference>
<evidence type="ECO:0000256" key="7">
    <source>
        <dbReference type="ARBA" id="ARBA00023242"/>
    </source>
</evidence>
<feature type="region of interest" description="Disordered" evidence="10">
    <location>
        <begin position="238"/>
        <end position="300"/>
    </location>
</feature>
<dbReference type="InterPro" id="IPR051061">
    <property type="entry name" value="Zinc_finger_trans_reg"/>
</dbReference>
<feature type="domain" description="C2H2-type" evidence="11">
    <location>
        <begin position="139"/>
        <end position="168"/>
    </location>
</feature>
<dbReference type="SMART" id="SM00355">
    <property type="entry name" value="ZnF_C2H2"/>
    <property type="match status" value="18"/>
</dbReference>
<dbReference type="EMBL" id="CAJPIZ010000547">
    <property type="protein sequence ID" value="CAG2101710.1"/>
    <property type="molecule type" value="Genomic_DNA"/>
</dbReference>
<evidence type="ECO:0000256" key="2">
    <source>
        <dbReference type="ARBA" id="ARBA00022723"/>
    </source>
</evidence>
<proteinExistence type="predicted"/>
<keyword evidence="13" id="KW-1185">Reference proteome</keyword>
<evidence type="ECO:0000256" key="6">
    <source>
        <dbReference type="ARBA" id="ARBA00023163"/>
    </source>
</evidence>
<dbReference type="EMBL" id="OC855122">
    <property type="protein sequence ID" value="CAD7621280.1"/>
    <property type="molecule type" value="Genomic_DNA"/>
</dbReference>
<dbReference type="AlphaFoldDB" id="A0A7R9KDU2"/>
<evidence type="ECO:0000259" key="11">
    <source>
        <dbReference type="PROSITE" id="PS50157"/>
    </source>
</evidence>
<name>A0A7R9KDU2_9ACAR</name>
<dbReference type="GO" id="GO:0006357">
    <property type="term" value="P:regulation of transcription by RNA polymerase II"/>
    <property type="evidence" value="ECO:0007669"/>
    <property type="project" value="TreeGrafter"/>
</dbReference>
<sequence>MSSQSLPLLSSFRFLSEVLQNMTSFAVLLSSSLEESGVGDLRSGIALICALKLSINSFILDSIVLTSAEDLLAVALKVRLPDWPGCEYRCRDMTRMKDHQAIHSDDKPYACDWLQCEYKSRSSDGLRNHKKTHEDNKPVSCDWPACEYRCRTKAQMKQHRLIHTDERPHACDWPDCGKRFKLRNTLTEHMSSAHTGSDIRCDVKGCEFKTRHKKNLTEELREEIQSLRKELSFERQLNEIDNPRHGSVGDTDIHQTRIPPIGRPLKRPRIETQTEDTEISDAEPIDDSNDDRDSDNESDTKRSHEIKCQLKCIFNACDKWFDTQEEYHKHWDEMHCIYRCVVCNTGFVTQELLLNHRKVNCFAVNTFITKPQLIADIESLKTSLKSGNTDGGDNDNHYYLCPNCSKSFQKANEFNNHMELCLVFKCSFKTCNQCFKTLSEYHKHLDDIHCKYRCIVCAKSFADKELLEIHQTFCRPIVCQSSLKRKSCPEDNARQSDCRPTTQNAYKQCIFMACRQRFDTTDEYDRHLNEMHYKYKCNKCAKRCTSLELLSKHEMACGCDPKPIVNEQITPYVCTHEGCGKEFASIKQRNNHKRVHNKHLLVFACDHQNCGKRFQLTRYLTAHKLNAHSGVVRTYRCPKQDCGRVFNLKSNLRQHLNGVHSTREYRCDWPACEFITRSEQSIAQHRRRHNPDKSQKIANIACDWPACEYRTYSQDLLRCHLRSHSTSRPHACHWPGCDLRFKTITGLNNHMVYHSGPDIACDVKGCQFKTKYRNNLITHKKF</sequence>
<feature type="domain" description="C2H2-type" evidence="11">
    <location>
        <begin position="169"/>
        <end position="199"/>
    </location>
</feature>
<dbReference type="Proteomes" id="UP000759131">
    <property type="component" value="Unassembled WGS sequence"/>
</dbReference>
<dbReference type="OrthoDB" id="3561125at2759"/>
<feature type="domain" description="C2H2-type" evidence="11">
    <location>
        <begin position="399"/>
        <end position="420"/>
    </location>
</feature>
<dbReference type="InterPro" id="IPR036236">
    <property type="entry name" value="Znf_C2H2_sf"/>
</dbReference>
<evidence type="ECO:0000256" key="10">
    <source>
        <dbReference type="SAM" id="MobiDB-lite"/>
    </source>
</evidence>
<keyword evidence="2" id="KW-0479">Metal-binding</keyword>
<evidence type="ECO:0000256" key="8">
    <source>
        <dbReference type="PROSITE-ProRule" id="PRU00042"/>
    </source>
</evidence>
<accession>A0A7R9KDU2</accession>
<feature type="domain" description="C2H2-type" evidence="11">
    <location>
        <begin position="730"/>
        <end position="759"/>
    </location>
</feature>
<dbReference type="SUPFAM" id="SSF57667">
    <property type="entry name" value="beta-beta-alpha zinc fingers"/>
    <property type="match status" value="5"/>
</dbReference>
<evidence type="ECO:0000256" key="9">
    <source>
        <dbReference type="SAM" id="Coils"/>
    </source>
</evidence>
<organism evidence="12">
    <name type="scientific">Medioppia subpectinata</name>
    <dbReference type="NCBI Taxonomy" id="1979941"/>
    <lineage>
        <taxon>Eukaryota</taxon>
        <taxon>Metazoa</taxon>
        <taxon>Ecdysozoa</taxon>
        <taxon>Arthropoda</taxon>
        <taxon>Chelicerata</taxon>
        <taxon>Arachnida</taxon>
        <taxon>Acari</taxon>
        <taxon>Acariformes</taxon>
        <taxon>Sarcoptiformes</taxon>
        <taxon>Oribatida</taxon>
        <taxon>Brachypylina</taxon>
        <taxon>Oppioidea</taxon>
        <taxon>Oppiidae</taxon>
        <taxon>Medioppia</taxon>
    </lineage>
</organism>
<evidence type="ECO:0000256" key="1">
    <source>
        <dbReference type="ARBA" id="ARBA00004123"/>
    </source>
</evidence>
<feature type="coiled-coil region" evidence="9">
    <location>
        <begin position="210"/>
        <end position="237"/>
    </location>
</feature>
<protein>
    <recommendedName>
        <fullName evidence="11">C2H2-type domain-containing protein</fullName>
    </recommendedName>
</protein>
<dbReference type="PROSITE" id="PS00028">
    <property type="entry name" value="ZINC_FINGER_C2H2_1"/>
    <property type="match status" value="7"/>
</dbReference>
<keyword evidence="7" id="KW-0539">Nucleus</keyword>
<feature type="domain" description="C2H2-type" evidence="11">
    <location>
        <begin position="109"/>
        <end position="138"/>
    </location>
</feature>